<evidence type="ECO:0000259" key="1">
    <source>
        <dbReference type="Pfam" id="PF09423"/>
    </source>
</evidence>
<dbReference type="EMBL" id="QWET01000003">
    <property type="protein sequence ID" value="RIH66389.1"/>
    <property type="molecule type" value="Genomic_DNA"/>
</dbReference>
<dbReference type="AlphaFoldDB" id="A0A399D417"/>
<accession>A0A399D417</accession>
<dbReference type="Proteomes" id="UP000266441">
    <property type="component" value="Unassembled WGS sequence"/>
</dbReference>
<dbReference type="Pfam" id="PF09423">
    <property type="entry name" value="PhoD"/>
    <property type="match status" value="1"/>
</dbReference>
<dbReference type="InterPro" id="IPR029052">
    <property type="entry name" value="Metallo-depent_PP-like"/>
</dbReference>
<feature type="domain" description="PhoD-like phosphatase metallophosphatase" evidence="1">
    <location>
        <begin position="362"/>
        <end position="657"/>
    </location>
</feature>
<dbReference type="InterPro" id="IPR018946">
    <property type="entry name" value="PhoD-like_MPP"/>
</dbReference>
<evidence type="ECO:0000313" key="3">
    <source>
        <dbReference type="Proteomes" id="UP000266441"/>
    </source>
</evidence>
<gene>
    <name evidence="2" type="ORF">D1164_05650</name>
</gene>
<protein>
    <submittedName>
        <fullName evidence="2">Twin-arginine translocation pathway signal</fullName>
    </submittedName>
</protein>
<sequence>MTGSLSDCTSWAGMFRILKMNNYKNMKLSALFLPVIFFLITSCSQKTEFSANFDNTHNRIWIGKNFWSVPLEDWKVEEGKLHCIGTVPESRVNLLTHVLSPEEGNFNLSVTIGLTKEGSAGGSAGFLVGIVDKEDPDIRAACYFGEGIKAGVNLEGYAFLQTEKVELPEGFDFSEFNISVAGSGNNLKMKVIDKAGNHIKELSLPVEEEIQGLVAVVSNLRPEGKEKSGNSTFCFDDLKLSGSKVVAQPDEAFGPVLWTMYTLSKETVKMMALLPPVGKDDNQEVSLQLKVSEEWKTVATENIDPDSRTAVFKLQNWDATKGVNYRIEYIEREKGGAETPEYYAGTIRKDPVDRPLKFGGLTCQFHFGFPYSPLVENVTKLDPDILYFSGDQIYEGNGGYPIKREPADVSIVNYLGKYYMFGWAFGDLMRDRPTICTPDDHDVFHGNLWGESGISKPGGAGSSDTRGFMQSVKMVNVVNRTQCGQLPDPYDASPIEQGMSVWYTGLTYGRVSFAIISDRIFKTGPEAVSDWEGRHDHMKEPREDLSFLDKPGVELIGKRQTEFLNDWIMDWEQADMKVLLSQTVFANVATHHGSLSNYLYGDLDSGGWPKADRDKAIRLMRKGAVFHINGDQHVPSLLQYGLENYRSGGWSFCTPAIAVIYLRWFLPDELGISVVDRPEHGYPNTGKYEDAFGNKNYVYAIGNPGKNTVDRDSRYNHAQIRSSGFGFVTFDQKERTIVADAWRFKADVENPNPMRDQFPGWPLEISQFDNLGLGAENVLPEITITKPNQLMQIRNEKTGELAQIYRLKGNIIQPKLHSSGTFRVIIGEDGNQKEIAGLKTLKGENPKEVLVEL</sequence>
<keyword evidence="3" id="KW-1185">Reference proteome</keyword>
<dbReference type="InterPro" id="IPR038607">
    <property type="entry name" value="PhoD-like_sf"/>
</dbReference>
<dbReference type="SUPFAM" id="SSF56300">
    <property type="entry name" value="Metallo-dependent phosphatases"/>
    <property type="match status" value="1"/>
</dbReference>
<proteinExistence type="predicted"/>
<evidence type="ECO:0000313" key="2">
    <source>
        <dbReference type="EMBL" id="RIH66389.1"/>
    </source>
</evidence>
<dbReference type="Gene3D" id="3.60.21.70">
    <property type="entry name" value="PhoD-like phosphatase"/>
    <property type="match status" value="1"/>
</dbReference>
<reference evidence="2 3" key="1">
    <citation type="journal article" date="2015" name="Int. J. Syst. Evol. Microbiol.">
        <title>Mariniphaga sediminis sp. nov., isolated from coastal sediment.</title>
        <authorList>
            <person name="Wang F.Q."/>
            <person name="Shen Q.Y."/>
            <person name="Chen G.J."/>
            <person name="Du Z.J."/>
        </authorList>
    </citation>
    <scope>NUCLEOTIDE SEQUENCE [LARGE SCALE GENOMIC DNA]</scope>
    <source>
        <strain evidence="2 3">SY21</strain>
    </source>
</reference>
<name>A0A399D417_9BACT</name>
<comment type="caution">
    <text evidence="2">The sequence shown here is derived from an EMBL/GenBank/DDBJ whole genome shotgun (WGS) entry which is preliminary data.</text>
</comment>
<organism evidence="2 3">
    <name type="scientific">Mariniphaga sediminis</name>
    <dbReference type="NCBI Taxonomy" id="1628158"/>
    <lineage>
        <taxon>Bacteria</taxon>
        <taxon>Pseudomonadati</taxon>
        <taxon>Bacteroidota</taxon>
        <taxon>Bacteroidia</taxon>
        <taxon>Marinilabiliales</taxon>
        <taxon>Prolixibacteraceae</taxon>
        <taxon>Mariniphaga</taxon>
    </lineage>
</organism>